<evidence type="ECO:0000256" key="1">
    <source>
        <dbReference type="SAM" id="MobiDB-lite"/>
    </source>
</evidence>
<protein>
    <submittedName>
        <fullName evidence="2">Uncharacterized protein</fullName>
    </submittedName>
</protein>
<dbReference type="OrthoDB" id="2751000at2759"/>
<evidence type="ECO:0000313" key="3">
    <source>
        <dbReference type="Proteomes" id="UP000823399"/>
    </source>
</evidence>
<dbReference type="Proteomes" id="UP000823399">
    <property type="component" value="Unassembled WGS sequence"/>
</dbReference>
<keyword evidence="3" id="KW-1185">Reference proteome</keyword>
<accession>A0A9P7F6K9</accession>
<reference evidence="2" key="1">
    <citation type="journal article" date="2020" name="New Phytol.">
        <title>Comparative genomics reveals dynamic genome evolution in host specialist ectomycorrhizal fungi.</title>
        <authorList>
            <person name="Lofgren L.A."/>
            <person name="Nguyen N.H."/>
            <person name="Vilgalys R."/>
            <person name="Ruytinx J."/>
            <person name="Liao H.L."/>
            <person name="Branco S."/>
            <person name="Kuo A."/>
            <person name="LaButti K."/>
            <person name="Lipzen A."/>
            <person name="Andreopoulos W."/>
            <person name="Pangilinan J."/>
            <person name="Riley R."/>
            <person name="Hundley H."/>
            <person name="Na H."/>
            <person name="Barry K."/>
            <person name="Grigoriev I.V."/>
            <person name="Stajich J.E."/>
            <person name="Kennedy P.G."/>
        </authorList>
    </citation>
    <scope>NUCLEOTIDE SEQUENCE</scope>
    <source>
        <strain evidence="2">FC423</strain>
    </source>
</reference>
<evidence type="ECO:0000313" key="2">
    <source>
        <dbReference type="EMBL" id="KAG2108525.1"/>
    </source>
</evidence>
<dbReference type="RefSeq" id="XP_041292970.1">
    <property type="nucleotide sequence ID" value="XM_041429990.1"/>
</dbReference>
<dbReference type="EMBL" id="JABBWM010000027">
    <property type="protein sequence ID" value="KAG2108525.1"/>
    <property type="molecule type" value="Genomic_DNA"/>
</dbReference>
<feature type="non-terminal residue" evidence="2">
    <location>
        <position position="124"/>
    </location>
</feature>
<organism evidence="2 3">
    <name type="scientific">Suillus discolor</name>
    <dbReference type="NCBI Taxonomy" id="1912936"/>
    <lineage>
        <taxon>Eukaryota</taxon>
        <taxon>Fungi</taxon>
        <taxon>Dikarya</taxon>
        <taxon>Basidiomycota</taxon>
        <taxon>Agaricomycotina</taxon>
        <taxon>Agaricomycetes</taxon>
        <taxon>Agaricomycetidae</taxon>
        <taxon>Boletales</taxon>
        <taxon>Suillineae</taxon>
        <taxon>Suillaceae</taxon>
        <taxon>Suillus</taxon>
    </lineage>
</organism>
<sequence>MAEIARDYHESLQEDSLSDQEKDIRATEIRNTLQEIPQAQKLQNKNSPLHKPLKENSVLKALYASKAGSAAGIDGIPYEVWKSLHEKHLDDRKKDIPSFDIIKTLTIVINDIQEHGVDDQTNFS</sequence>
<name>A0A9P7F6K9_9AGAM</name>
<proteinExistence type="predicted"/>
<comment type="caution">
    <text evidence="2">The sequence shown here is derived from an EMBL/GenBank/DDBJ whole genome shotgun (WGS) entry which is preliminary data.</text>
</comment>
<feature type="compositionally biased region" description="Basic and acidic residues" evidence="1">
    <location>
        <begin position="1"/>
        <end position="12"/>
    </location>
</feature>
<gene>
    <name evidence="2" type="ORF">F5147DRAFT_526012</name>
</gene>
<dbReference type="AlphaFoldDB" id="A0A9P7F6K9"/>
<feature type="region of interest" description="Disordered" evidence="1">
    <location>
        <begin position="1"/>
        <end position="22"/>
    </location>
</feature>
<dbReference type="GeneID" id="64692249"/>